<dbReference type="Pfam" id="PF00150">
    <property type="entry name" value="Cellulase"/>
    <property type="match status" value="1"/>
</dbReference>
<dbReference type="EC" id="3.2.1.58" evidence="9"/>
<dbReference type="InterPro" id="IPR050386">
    <property type="entry name" value="Glycosyl_hydrolase_5"/>
</dbReference>
<feature type="chain" id="PRO_5045987870" description="glucan 1,3-beta-glucosidase" evidence="11">
    <location>
        <begin position="21"/>
        <end position="410"/>
    </location>
</feature>
<dbReference type="PANTHER" id="PTHR31297:SF1">
    <property type="entry name" value="GLUCAN 1,3-BETA-GLUCOSIDASE I_II-RELATED"/>
    <property type="match status" value="1"/>
</dbReference>
<evidence type="ECO:0000256" key="5">
    <source>
        <dbReference type="ARBA" id="ARBA00022801"/>
    </source>
</evidence>
<keyword evidence="3" id="KW-0964">Secreted</keyword>
<dbReference type="EMBL" id="JASJQH010000014">
    <property type="protein sequence ID" value="KAK9768524.1"/>
    <property type="molecule type" value="Genomic_DNA"/>
</dbReference>
<evidence type="ECO:0000313" key="13">
    <source>
        <dbReference type="EMBL" id="KAK9768524.1"/>
    </source>
</evidence>
<dbReference type="InterPro" id="IPR001547">
    <property type="entry name" value="Glyco_hydro_5"/>
</dbReference>
<evidence type="ECO:0000256" key="9">
    <source>
        <dbReference type="ARBA" id="ARBA00038929"/>
    </source>
</evidence>
<comment type="catalytic activity">
    <reaction evidence="8">
        <text>Successive hydrolysis of beta-D-glucose units from the non-reducing ends of (1-&gt;3)-beta-D-glucans, releasing alpha-glucose.</text>
        <dbReference type="EC" id="3.2.1.58"/>
    </reaction>
</comment>
<gene>
    <name evidence="13" type="ORF">K7432_000737</name>
</gene>
<keyword evidence="5 10" id="KW-0378">Hydrolase</keyword>
<evidence type="ECO:0000256" key="1">
    <source>
        <dbReference type="ARBA" id="ARBA00004613"/>
    </source>
</evidence>
<evidence type="ECO:0000313" key="14">
    <source>
        <dbReference type="Proteomes" id="UP001479436"/>
    </source>
</evidence>
<keyword evidence="14" id="KW-1185">Reference proteome</keyword>
<proteinExistence type="inferred from homology"/>
<dbReference type="SUPFAM" id="SSF51445">
    <property type="entry name" value="(Trans)glycosidases"/>
    <property type="match status" value="1"/>
</dbReference>
<evidence type="ECO:0000256" key="2">
    <source>
        <dbReference type="ARBA" id="ARBA00005641"/>
    </source>
</evidence>
<keyword evidence="6 10" id="KW-0326">Glycosidase</keyword>
<dbReference type="Proteomes" id="UP001479436">
    <property type="component" value="Unassembled WGS sequence"/>
</dbReference>
<dbReference type="PANTHER" id="PTHR31297">
    <property type="entry name" value="GLUCAN ENDO-1,6-BETA-GLUCOSIDASE B"/>
    <property type="match status" value="1"/>
</dbReference>
<evidence type="ECO:0000256" key="4">
    <source>
        <dbReference type="ARBA" id="ARBA00022729"/>
    </source>
</evidence>
<evidence type="ECO:0000259" key="12">
    <source>
        <dbReference type="Pfam" id="PF00150"/>
    </source>
</evidence>
<dbReference type="InterPro" id="IPR017853">
    <property type="entry name" value="GH"/>
</dbReference>
<feature type="domain" description="Glycoside hydrolase family 5" evidence="12">
    <location>
        <begin position="74"/>
        <end position="306"/>
    </location>
</feature>
<evidence type="ECO:0000256" key="7">
    <source>
        <dbReference type="ARBA" id="ARBA00023316"/>
    </source>
</evidence>
<name>A0ABR2X446_9FUNG</name>
<comment type="caution">
    <text evidence="13">The sequence shown here is derived from an EMBL/GenBank/DDBJ whole genome shotgun (WGS) entry which is preliminary data.</text>
</comment>
<reference evidence="13 14" key="1">
    <citation type="submission" date="2023-04" db="EMBL/GenBank/DDBJ databases">
        <title>Genome of Basidiobolus ranarum AG-B5.</title>
        <authorList>
            <person name="Stajich J.E."/>
            <person name="Carter-House D."/>
            <person name="Gryganskyi A."/>
        </authorList>
    </citation>
    <scope>NUCLEOTIDE SEQUENCE [LARGE SCALE GENOMIC DNA]</scope>
    <source>
        <strain evidence="13 14">AG-B5</strain>
    </source>
</reference>
<feature type="signal peptide" evidence="11">
    <location>
        <begin position="1"/>
        <end position="20"/>
    </location>
</feature>
<protein>
    <recommendedName>
        <fullName evidence="9">glucan 1,3-beta-glucosidase</fullName>
        <ecNumber evidence="9">3.2.1.58</ecNumber>
    </recommendedName>
</protein>
<accession>A0ABR2X446</accession>
<comment type="similarity">
    <text evidence="2 10">Belongs to the glycosyl hydrolase 5 (cellulase A) family.</text>
</comment>
<comment type="subcellular location">
    <subcellularLocation>
        <location evidence="1">Secreted</location>
    </subcellularLocation>
</comment>
<evidence type="ECO:0000256" key="11">
    <source>
        <dbReference type="SAM" id="SignalP"/>
    </source>
</evidence>
<organism evidence="13 14">
    <name type="scientific">Basidiobolus ranarum</name>
    <dbReference type="NCBI Taxonomy" id="34480"/>
    <lineage>
        <taxon>Eukaryota</taxon>
        <taxon>Fungi</taxon>
        <taxon>Fungi incertae sedis</taxon>
        <taxon>Zoopagomycota</taxon>
        <taxon>Entomophthoromycotina</taxon>
        <taxon>Basidiobolomycetes</taxon>
        <taxon>Basidiobolales</taxon>
        <taxon>Basidiobolaceae</taxon>
        <taxon>Basidiobolus</taxon>
    </lineage>
</organism>
<evidence type="ECO:0000256" key="3">
    <source>
        <dbReference type="ARBA" id="ARBA00022525"/>
    </source>
</evidence>
<sequence length="410" mass="46245">MRLSSLVVLTTTLASGAIYAAQLPTKIRGANLGGWLLLEPWITPSIFEQFRGKKDAAVDEYTFCARLGKTEAYKQLKKHWETWVTESDIQKLSKYGLNTVRIPYGYWMVDVGNKEPYVQGQYAYLRKAVGWAVKHNLHVLLDLHGAPGSQNGFDNSGQAGAINWPKDPKNIQRTINVLANVTAEFKKEIGKGDLSIQFLNEPFGIPNTGVTLELLKDFYSRSYAAIHKAAGLSYKPAVFGHDGFTFFNEMGGFLNTMKNTVLDAHIYQVFDENLLKFSQKQHLDMACGEKARLANSPVRTIIGEWSLAITDCTLWLNGFQKGARYDGTFLTTKPVCPECTCKNEGNVKMFSSAYRAFLRKFAEKQMDAYEANYGWIFWNFKAENSPQWNYIQGVEEGWIPNPPTDRLSSC</sequence>
<keyword evidence="7" id="KW-0961">Cell wall biogenesis/degradation</keyword>
<evidence type="ECO:0000256" key="10">
    <source>
        <dbReference type="RuleBase" id="RU361153"/>
    </source>
</evidence>
<evidence type="ECO:0000256" key="8">
    <source>
        <dbReference type="ARBA" id="ARBA00036824"/>
    </source>
</evidence>
<evidence type="ECO:0000256" key="6">
    <source>
        <dbReference type="ARBA" id="ARBA00023295"/>
    </source>
</evidence>
<dbReference type="Gene3D" id="3.20.20.80">
    <property type="entry name" value="Glycosidases"/>
    <property type="match status" value="1"/>
</dbReference>
<keyword evidence="4 11" id="KW-0732">Signal</keyword>